<gene>
    <name evidence="7" type="ORF">A3I24_02775</name>
</gene>
<keyword evidence="4" id="KW-0548">Nucleotidyltransferase</keyword>
<dbReference type="InterPro" id="IPR029044">
    <property type="entry name" value="Nucleotide-diphossugar_trans"/>
</dbReference>
<evidence type="ECO:0000256" key="2">
    <source>
        <dbReference type="ARBA" id="ARBA00012415"/>
    </source>
</evidence>
<keyword evidence="3" id="KW-0808">Transferase</keyword>
<dbReference type="AlphaFoldDB" id="A0A1G1ZRJ5"/>
<feature type="domain" description="Nucleotidyl transferase" evidence="6">
    <location>
        <begin position="6"/>
        <end position="255"/>
    </location>
</feature>
<dbReference type="EMBL" id="MHJL01000030">
    <property type="protein sequence ID" value="OGY67079.1"/>
    <property type="molecule type" value="Genomic_DNA"/>
</dbReference>
<name>A0A1G1ZRJ5_9BACT</name>
<comment type="caution">
    <text evidence="7">The sequence shown here is derived from an EMBL/GenBank/DDBJ whole genome shotgun (WGS) entry which is preliminary data.</text>
</comment>
<dbReference type="Gene3D" id="3.90.550.10">
    <property type="entry name" value="Spore Coat Polysaccharide Biosynthesis Protein SpsA, Chain A"/>
    <property type="match status" value="1"/>
</dbReference>
<sequence>MQKLTKAVIPVAGSGSRLMPLTMHQPKALVGVADKTILHHLVDELANSGIKTIFIVHRPDQTAILNYVDYLKKYLQRGRVRVALRAVVATQTKSSIDSLLYAEKFIKNEPFLLCFGDDLMDHKAILPSMAMLEIFSDIQKPIIALQRVPKDMVRFYGICKVKKIKANLFKINGLVEKPMPNKAPSNFAGVGRYILPSGIFHYCRLVKKLLDNKKEVSIIDVLAQYLKDGHEIYGWPFQGRYFDGGSHVGLLKAQIHYGLKHPVFGKEIKRFLDEIHEA</sequence>
<dbReference type="PANTHER" id="PTHR43197">
    <property type="entry name" value="UTP--GLUCOSE-1-PHOSPHATE URIDYLYLTRANSFERASE"/>
    <property type="match status" value="1"/>
</dbReference>
<evidence type="ECO:0000256" key="3">
    <source>
        <dbReference type="ARBA" id="ARBA00022679"/>
    </source>
</evidence>
<evidence type="ECO:0000256" key="1">
    <source>
        <dbReference type="ARBA" id="ARBA00006890"/>
    </source>
</evidence>
<dbReference type="InterPro" id="IPR005771">
    <property type="entry name" value="GalU_uridylyltTrfase_bac/arc"/>
</dbReference>
<dbReference type="InterPro" id="IPR005835">
    <property type="entry name" value="NTP_transferase_dom"/>
</dbReference>
<dbReference type="PANTHER" id="PTHR43197:SF1">
    <property type="entry name" value="UTP--GLUCOSE-1-PHOSPHATE URIDYLYLTRANSFERASE"/>
    <property type="match status" value="1"/>
</dbReference>
<evidence type="ECO:0000256" key="4">
    <source>
        <dbReference type="ARBA" id="ARBA00022695"/>
    </source>
</evidence>
<evidence type="ECO:0000259" key="6">
    <source>
        <dbReference type="Pfam" id="PF00483"/>
    </source>
</evidence>
<reference evidence="7 8" key="1">
    <citation type="journal article" date="2016" name="Nat. Commun.">
        <title>Thousands of microbial genomes shed light on interconnected biogeochemical processes in an aquifer system.</title>
        <authorList>
            <person name="Anantharaman K."/>
            <person name="Brown C.T."/>
            <person name="Hug L.A."/>
            <person name="Sharon I."/>
            <person name="Castelle C.J."/>
            <person name="Probst A.J."/>
            <person name="Thomas B.C."/>
            <person name="Singh A."/>
            <person name="Wilkins M.J."/>
            <person name="Karaoz U."/>
            <person name="Brodie E.L."/>
            <person name="Williams K.H."/>
            <person name="Hubbard S.S."/>
            <person name="Banfield J.F."/>
        </authorList>
    </citation>
    <scope>NUCLEOTIDE SEQUENCE [LARGE SCALE GENOMIC DNA]</scope>
</reference>
<dbReference type="GO" id="GO:0006011">
    <property type="term" value="P:UDP-alpha-D-glucose metabolic process"/>
    <property type="evidence" value="ECO:0007669"/>
    <property type="project" value="InterPro"/>
</dbReference>
<evidence type="ECO:0000313" key="7">
    <source>
        <dbReference type="EMBL" id="OGY67079.1"/>
    </source>
</evidence>
<dbReference type="GO" id="GO:0003983">
    <property type="term" value="F:UTP:glucose-1-phosphate uridylyltransferase activity"/>
    <property type="evidence" value="ECO:0007669"/>
    <property type="project" value="UniProtKB-EC"/>
</dbReference>
<dbReference type="STRING" id="1798409.A3I24_02775"/>
<organism evidence="7 8">
    <name type="scientific">Candidatus Harrisonbacteria bacterium RIFCSPLOWO2_02_FULL_41_13b</name>
    <dbReference type="NCBI Taxonomy" id="1798409"/>
    <lineage>
        <taxon>Bacteria</taxon>
        <taxon>Candidatus Harrisoniibacteriota</taxon>
    </lineage>
</organism>
<dbReference type="SUPFAM" id="SSF53448">
    <property type="entry name" value="Nucleotide-diphospho-sugar transferases"/>
    <property type="match status" value="1"/>
</dbReference>
<protein>
    <recommendedName>
        <fullName evidence="2">UTP--glucose-1-phosphate uridylyltransferase</fullName>
        <ecNumber evidence="2">2.7.7.9</ecNumber>
    </recommendedName>
</protein>
<evidence type="ECO:0000313" key="8">
    <source>
        <dbReference type="Proteomes" id="UP000177690"/>
    </source>
</evidence>
<comment type="similarity">
    <text evidence="1">Belongs to the UDPGP type 2 family.</text>
</comment>
<dbReference type="Proteomes" id="UP000177690">
    <property type="component" value="Unassembled WGS sequence"/>
</dbReference>
<proteinExistence type="inferred from homology"/>
<dbReference type="EC" id="2.7.7.9" evidence="2"/>
<accession>A0A1G1ZRJ5</accession>
<dbReference type="Pfam" id="PF00483">
    <property type="entry name" value="NTP_transferase"/>
    <property type="match status" value="1"/>
</dbReference>
<evidence type="ECO:0000256" key="5">
    <source>
        <dbReference type="ARBA" id="ARBA00048128"/>
    </source>
</evidence>
<comment type="catalytic activity">
    <reaction evidence="5">
        <text>alpha-D-glucose 1-phosphate + UTP + H(+) = UDP-alpha-D-glucose + diphosphate</text>
        <dbReference type="Rhea" id="RHEA:19889"/>
        <dbReference type="ChEBI" id="CHEBI:15378"/>
        <dbReference type="ChEBI" id="CHEBI:33019"/>
        <dbReference type="ChEBI" id="CHEBI:46398"/>
        <dbReference type="ChEBI" id="CHEBI:58601"/>
        <dbReference type="ChEBI" id="CHEBI:58885"/>
        <dbReference type="EC" id="2.7.7.9"/>
    </reaction>
</comment>